<evidence type="ECO:0000256" key="2">
    <source>
        <dbReference type="ARBA" id="ARBA00004906"/>
    </source>
</evidence>
<dbReference type="InterPro" id="IPR016024">
    <property type="entry name" value="ARM-type_fold"/>
</dbReference>
<comment type="caution">
    <text evidence="7">The sequence shown here is derived from an EMBL/GenBank/DDBJ whole genome shotgun (WGS) entry which is preliminary data.</text>
</comment>
<dbReference type="PANTHER" id="PTHR22849:SF139">
    <property type="entry name" value="U-BOX DOMAIN-CONTAINING PROTEIN"/>
    <property type="match status" value="1"/>
</dbReference>
<evidence type="ECO:0000256" key="4">
    <source>
        <dbReference type="ARBA" id="ARBA00022786"/>
    </source>
</evidence>
<evidence type="ECO:0000256" key="1">
    <source>
        <dbReference type="ARBA" id="ARBA00000900"/>
    </source>
</evidence>
<keyword evidence="4 5" id="KW-0833">Ubl conjugation pathway</keyword>
<dbReference type="Gene3D" id="3.30.40.10">
    <property type="entry name" value="Zinc/RING finger domain, C3HC4 (zinc finger)"/>
    <property type="match status" value="1"/>
</dbReference>
<organism evidence="7 8">
    <name type="scientific">Stylosanthes scabra</name>
    <dbReference type="NCBI Taxonomy" id="79078"/>
    <lineage>
        <taxon>Eukaryota</taxon>
        <taxon>Viridiplantae</taxon>
        <taxon>Streptophyta</taxon>
        <taxon>Embryophyta</taxon>
        <taxon>Tracheophyta</taxon>
        <taxon>Spermatophyta</taxon>
        <taxon>Magnoliopsida</taxon>
        <taxon>eudicotyledons</taxon>
        <taxon>Gunneridae</taxon>
        <taxon>Pentapetalae</taxon>
        <taxon>rosids</taxon>
        <taxon>fabids</taxon>
        <taxon>Fabales</taxon>
        <taxon>Fabaceae</taxon>
        <taxon>Papilionoideae</taxon>
        <taxon>50 kb inversion clade</taxon>
        <taxon>dalbergioids sensu lato</taxon>
        <taxon>Dalbergieae</taxon>
        <taxon>Pterocarpus clade</taxon>
        <taxon>Stylosanthes</taxon>
    </lineage>
</organism>
<dbReference type="InterPro" id="IPR013083">
    <property type="entry name" value="Znf_RING/FYVE/PHD"/>
</dbReference>
<comment type="function">
    <text evidence="5">Functions as an E3 ubiquitin ligase.</text>
</comment>
<dbReference type="InterPro" id="IPR045185">
    <property type="entry name" value="PUB22/23/24-like"/>
</dbReference>
<dbReference type="SUPFAM" id="SSF57850">
    <property type="entry name" value="RING/U-box"/>
    <property type="match status" value="1"/>
</dbReference>
<accession>A0ABU6XVB4</accession>
<dbReference type="Gene3D" id="1.25.10.10">
    <property type="entry name" value="Leucine-rich Repeat Variant"/>
    <property type="match status" value="1"/>
</dbReference>
<evidence type="ECO:0000313" key="8">
    <source>
        <dbReference type="Proteomes" id="UP001341840"/>
    </source>
</evidence>
<evidence type="ECO:0000256" key="5">
    <source>
        <dbReference type="RuleBase" id="RU369093"/>
    </source>
</evidence>
<reference evidence="7 8" key="1">
    <citation type="journal article" date="2023" name="Plants (Basel)">
        <title>Bridging the Gap: Combining Genomics and Transcriptomics Approaches to Understand Stylosanthes scabra, an Orphan Legume from the Brazilian Caatinga.</title>
        <authorList>
            <person name="Ferreira-Neto J.R.C."/>
            <person name="da Silva M.D."/>
            <person name="Binneck E."/>
            <person name="de Melo N.F."/>
            <person name="da Silva R.H."/>
            <person name="de Melo A.L.T.M."/>
            <person name="Pandolfi V."/>
            <person name="Bustamante F.O."/>
            <person name="Brasileiro-Vidal A.C."/>
            <person name="Benko-Iseppon A.M."/>
        </authorList>
    </citation>
    <scope>NUCLEOTIDE SEQUENCE [LARGE SCALE GENOMIC DNA]</scope>
    <source>
        <tissue evidence="7">Leaves</tissue>
    </source>
</reference>
<dbReference type="PANTHER" id="PTHR22849">
    <property type="entry name" value="WDSAM1 PROTEIN"/>
    <property type="match status" value="1"/>
</dbReference>
<dbReference type="EMBL" id="JASCZI010213837">
    <property type="protein sequence ID" value="MED6201679.1"/>
    <property type="molecule type" value="Genomic_DNA"/>
</dbReference>
<comment type="catalytic activity">
    <reaction evidence="1 5">
        <text>S-ubiquitinyl-[E2 ubiquitin-conjugating enzyme]-L-cysteine + [acceptor protein]-L-lysine = [E2 ubiquitin-conjugating enzyme]-L-cysteine + N(6)-ubiquitinyl-[acceptor protein]-L-lysine.</text>
        <dbReference type="EC" id="2.3.2.27"/>
    </reaction>
</comment>
<dbReference type="CDD" id="cd16664">
    <property type="entry name" value="RING-Ubox_PUB"/>
    <property type="match status" value="1"/>
</dbReference>
<evidence type="ECO:0000256" key="3">
    <source>
        <dbReference type="ARBA" id="ARBA00022679"/>
    </source>
</evidence>
<dbReference type="Proteomes" id="UP001341840">
    <property type="component" value="Unassembled WGS sequence"/>
</dbReference>
<dbReference type="InterPro" id="IPR058678">
    <property type="entry name" value="ARM_PUB"/>
</dbReference>
<dbReference type="PROSITE" id="PS51698">
    <property type="entry name" value="U_BOX"/>
    <property type="match status" value="1"/>
</dbReference>
<dbReference type="InterPro" id="IPR011989">
    <property type="entry name" value="ARM-like"/>
</dbReference>
<comment type="pathway">
    <text evidence="2 5">Protein modification; protein ubiquitination.</text>
</comment>
<dbReference type="InterPro" id="IPR045210">
    <property type="entry name" value="RING-Ubox_PUB"/>
</dbReference>
<evidence type="ECO:0000313" key="7">
    <source>
        <dbReference type="EMBL" id="MED6201679.1"/>
    </source>
</evidence>
<dbReference type="Pfam" id="PF25598">
    <property type="entry name" value="ARM_PUB"/>
    <property type="match status" value="1"/>
</dbReference>
<dbReference type="InterPro" id="IPR003613">
    <property type="entry name" value="Ubox_domain"/>
</dbReference>
<protein>
    <recommendedName>
        <fullName evidence="5 6">U-box domain-containing protein</fullName>
        <ecNumber evidence="5">2.3.2.27</ecNumber>
    </recommendedName>
    <alternativeName>
        <fullName evidence="5">RING-type E3 ubiquitin transferase PUB</fullName>
    </alternativeName>
</protein>
<dbReference type="SUPFAM" id="SSF48371">
    <property type="entry name" value="ARM repeat"/>
    <property type="match status" value="1"/>
</dbReference>
<dbReference type="SMART" id="SM00504">
    <property type="entry name" value="Ubox"/>
    <property type="match status" value="1"/>
</dbReference>
<gene>
    <name evidence="7" type="ORF">PIB30_097358</name>
</gene>
<dbReference type="Pfam" id="PF04564">
    <property type="entry name" value="U-box"/>
    <property type="match status" value="1"/>
</dbReference>
<proteinExistence type="predicted"/>
<feature type="domain" description="U-box" evidence="6">
    <location>
        <begin position="33"/>
        <end position="107"/>
    </location>
</feature>
<keyword evidence="3 5" id="KW-0808">Transferase</keyword>
<evidence type="ECO:0000259" key="6">
    <source>
        <dbReference type="PROSITE" id="PS51698"/>
    </source>
</evidence>
<dbReference type="EC" id="2.3.2.27" evidence="5"/>
<keyword evidence="8" id="KW-1185">Reference proteome</keyword>
<sequence>MVLSWTKRNVLFRRLRKVTKEHQQPPSAEDEIVIPVHFCCPVSLDIMKDPVTLSTGITYDRDSIDKWLQSGNNTCPVTKQLLTTSDVIPNHAIRKMIQDWCVDNSSYGIQRIPTPRVPVSPYEVSRTCTTLLSASQRADDATCRESLAKIKAWGKESERNKRCVVGNGSGDVLARAFHNFSRDSVDKHVVVLAEILENLTWMLPIGEEGKQCLGSEISLGSLVLFLGGNDLGARQSASLVIKELSAQALEKNQQIIEALVNMIREPVAPIATKSCLATIFNLVSLGQSRELIAERFVDLGLVSLLLDIILDGERGITEKALGVLDSICDFQKGKDFAKGNALMVPLAIKKILRVSGLASSFAVSILWKVWDKSDEGALIEALQVGAFQKLLVVLQVGCDDTTKEKATDLLKLLNGYRGKAECADSSSLELKYLNKPF</sequence>
<name>A0ABU6XVB4_9FABA</name>